<evidence type="ECO:0000313" key="2">
    <source>
        <dbReference type="EMBL" id="TDO32437.1"/>
    </source>
</evidence>
<name>A0A4R6JB03_9ACTN</name>
<dbReference type="Proteomes" id="UP000294901">
    <property type="component" value="Unassembled WGS sequence"/>
</dbReference>
<dbReference type="AlphaFoldDB" id="A0A4R6JB03"/>
<dbReference type="RefSeq" id="WP_133878411.1">
    <property type="nucleotide sequence ID" value="NZ_BOMD01000035.1"/>
</dbReference>
<gene>
    <name evidence="2" type="ORF">C8E87_7898</name>
</gene>
<dbReference type="InterPro" id="IPR036513">
    <property type="entry name" value="STAS_dom_sf"/>
</dbReference>
<keyword evidence="3" id="KW-1185">Reference proteome</keyword>
<sequence>MTAGLHAATVRLTCDDCAITEVVERDGAAAGTEWTVSPYGRGRHLCPECSPPGEPPADLSIAITSPAAVVRVTGRVDLRVVPALRSTLENAVELHPYVIVDLTAARDLGTVGVGVLRRARTAARRRRGDLLIAAAPGQKRWNREFRTFATVPQAITAVVGRP</sequence>
<reference evidence="2 3" key="1">
    <citation type="submission" date="2019-03" db="EMBL/GenBank/DDBJ databases">
        <title>Sequencing the genomes of 1000 actinobacteria strains.</title>
        <authorList>
            <person name="Klenk H.-P."/>
        </authorList>
    </citation>
    <scope>NUCLEOTIDE SEQUENCE [LARGE SCALE GENOMIC DNA]</scope>
    <source>
        <strain evidence="2 3">DSM 43805</strain>
    </source>
</reference>
<accession>A0A4R6JB03</accession>
<dbReference type="OrthoDB" id="3297659at2"/>
<evidence type="ECO:0000313" key="3">
    <source>
        <dbReference type="Proteomes" id="UP000294901"/>
    </source>
</evidence>
<comment type="caution">
    <text evidence="2">The sequence shown here is derived from an EMBL/GenBank/DDBJ whole genome shotgun (WGS) entry which is preliminary data.</text>
</comment>
<dbReference type="Pfam" id="PF01740">
    <property type="entry name" value="STAS"/>
    <property type="match status" value="1"/>
</dbReference>
<dbReference type="EMBL" id="SNWR01000002">
    <property type="protein sequence ID" value="TDO32437.1"/>
    <property type="molecule type" value="Genomic_DNA"/>
</dbReference>
<organism evidence="2 3">
    <name type="scientific">Paractinoplanes brasiliensis</name>
    <dbReference type="NCBI Taxonomy" id="52695"/>
    <lineage>
        <taxon>Bacteria</taxon>
        <taxon>Bacillati</taxon>
        <taxon>Actinomycetota</taxon>
        <taxon>Actinomycetes</taxon>
        <taxon>Micromonosporales</taxon>
        <taxon>Micromonosporaceae</taxon>
        <taxon>Paractinoplanes</taxon>
    </lineage>
</organism>
<dbReference type="SUPFAM" id="SSF52091">
    <property type="entry name" value="SpoIIaa-like"/>
    <property type="match status" value="1"/>
</dbReference>
<evidence type="ECO:0000259" key="1">
    <source>
        <dbReference type="PROSITE" id="PS50801"/>
    </source>
</evidence>
<proteinExistence type="predicted"/>
<dbReference type="Gene3D" id="3.30.750.24">
    <property type="entry name" value="STAS domain"/>
    <property type="match status" value="1"/>
</dbReference>
<dbReference type="InterPro" id="IPR002645">
    <property type="entry name" value="STAS_dom"/>
</dbReference>
<dbReference type="PROSITE" id="PS50801">
    <property type="entry name" value="STAS"/>
    <property type="match status" value="1"/>
</dbReference>
<protein>
    <submittedName>
        <fullName evidence="2">Anti-anti-sigma regulatory factor</fullName>
    </submittedName>
</protein>
<feature type="domain" description="STAS" evidence="1">
    <location>
        <begin position="57"/>
        <end position="134"/>
    </location>
</feature>